<evidence type="ECO:0000313" key="3">
    <source>
        <dbReference type="Proteomes" id="UP001284601"/>
    </source>
</evidence>
<proteinExistence type="predicted"/>
<reference evidence="2 3" key="2">
    <citation type="submission" date="2023-10" db="EMBL/GenBank/DDBJ databases">
        <authorList>
            <person name="Han X.F."/>
        </authorList>
    </citation>
    <scope>NUCLEOTIDE SEQUENCE [LARGE SCALE GENOMIC DNA]</scope>
    <source>
        <strain evidence="2 3">KCTC 39840</strain>
    </source>
</reference>
<dbReference type="PANTHER" id="PTHR43194:SF5">
    <property type="entry name" value="PIMELOYL-[ACYL-CARRIER PROTEIN] METHYL ESTER ESTERASE"/>
    <property type="match status" value="1"/>
</dbReference>
<protein>
    <submittedName>
        <fullName evidence="2">Alpha/beta fold hydrolase</fullName>
    </submittedName>
</protein>
<keyword evidence="3" id="KW-1185">Reference proteome</keyword>
<organism evidence="2 3">
    <name type="scientific">Conexibacter stalactiti</name>
    <dbReference type="NCBI Taxonomy" id="1940611"/>
    <lineage>
        <taxon>Bacteria</taxon>
        <taxon>Bacillati</taxon>
        <taxon>Actinomycetota</taxon>
        <taxon>Thermoleophilia</taxon>
        <taxon>Solirubrobacterales</taxon>
        <taxon>Conexibacteraceae</taxon>
        <taxon>Conexibacter</taxon>
    </lineage>
</organism>
<comment type="caution">
    <text evidence="2">The sequence shown here is derived from an EMBL/GenBank/DDBJ whole genome shotgun (WGS) entry which is preliminary data.</text>
</comment>
<gene>
    <name evidence="2" type="ORF">R7226_21190</name>
</gene>
<dbReference type="PANTHER" id="PTHR43194">
    <property type="entry name" value="HYDROLASE ALPHA/BETA FOLD FAMILY"/>
    <property type="match status" value="1"/>
</dbReference>
<dbReference type="Gene3D" id="3.40.50.1820">
    <property type="entry name" value="alpha/beta hydrolase"/>
    <property type="match status" value="2"/>
</dbReference>
<keyword evidence="2" id="KW-0378">Hydrolase</keyword>
<dbReference type="InterPro" id="IPR029058">
    <property type="entry name" value="AB_hydrolase_fold"/>
</dbReference>
<accession>A0ABU4HUC1</accession>
<dbReference type="SUPFAM" id="SSF53474">
    <property type="entry name" value="alpha/beta-Hydrolases"/>
    <property type="match status" value="1"/>
</dbReference>
<reference evidence="3" key="1">
    <citation type="submission" date="2023-07" db="EMBL/GenBank/DDBJ databases">
        <title>Conexibacter stalactiti sp. nov., isolated from stalactites in a lava cave and emended description of the genus Conexibacter.</title>
        <authorList>
            <person name="Lee S.D."/>
        </authorList>
    </citation>
    <scope>NUCLEOTIDE SEQUENCE [LARGE SCALE GENOMIC DNA]</scope>
    <source>
        <strain evidence="3">KCTC 39840</strain>
    </source>
</reference>
<name>A0ABU4HUC1_9ACTN</name>
<dbReference type="InterPro" id="IPR000073">
    <property type="entry name" value="AB_hydrolase_1"/>
</dbReference>
<dbReference type="GO" id="GO:0016787">
    <property type="term" value="F:hydrolase activity"/>
    <property type="evidence" value="ECO:0007669"/>
    <property type="project" value="UniProtKB-KW"/>
</dbReference>
<dbReference type="EMBL" id="JAWSTH010000068">
    <property type="protein sequence ID" value="MDW5596876.1"/>
    <property type="molecule type" value="Genomic_DNA"/>
</dbReference>
<dbReference type="Proteomes" id="UP001284601">
    <property type="component" value="Unassembled WGS sequence"/>
</dbReference>
<dbReference type="Pfam" id="PF12697">
    <property type="entry name" value="Abhydrolase_6"/>
    <property type="match status" value="1"/>
</dbReference>
<dbReference type="InterPro" id="IPR050228">
    <property type="entry name" value="Carboxylesterase_BioH"/>
</dbReference>
<evidence type="ECO:0000313" key="2">
    <source>
        <dbReference type="EMBL" id="MDW5596876.1"/>
    </source>
</evidence>
<evidence type="ECO:0000259" key="1">
    <source>
        <dbReference type="Pfam" id="PF12697"/>
    </source>
</evidence>
<dbReference type="RefSeq" id="WP_318599313.1">
    <property type="nucleotide sequence ID" value="NZ_JAWSTH010000068.1"/>
</dbReference>
<sequence length="309" mass="33084">MSLRARIGHEPRTGLYWERLGPDDAAGPPLLLIHGGGATGACWRATPDGRLGWADQLAARGHRVWVTDWPGTGRSGNRDGLQIAYDDVVAGYLALLRETIGEPVVVVCHSMGGAVTWQLVEHEPGLVAGVLAVAAAYPANVGAVNSTVVSDDGAVAVVDFGDTGVRMTVDRRTMNLYGDGYVFQQGIATSTRFPLEHVDAMRAGFVGLPPRMLLQRLGVEPGLPRVETPAGFEGKPIRLLTAGEDPAHTRAIEERTVALLRGWGADVELVWLPDRGIEGNGHFMFFEQNSDELLEQVAEQLAVVGAVAR</sequence>
<feature type="domain" description="AB hydrolase-1" evidence="1">
    <location>
        <begin position="30"/>
        <end position="295"/>
    </location>
</feature>